<evidence type="ECO:0000313" key="3">
    <source>
        <dbReference type="EMBL" id="SLM13991.1"/>
    </source>
</evidence>
<protein>
    <submittedName>
        <fullName evidence="3">Uncharacterized protein</fullName>
    </submittedName>
</protein>
<feature type="region of interest" description="Disordered" evidence="1">
    <location>
        <begin position="128"/>
        <end position="163"/>
    </location>
</feature>
<keyword evidence="2" id="KW-0812">Transmembrane</keyword>
<gene>
    <name evidence="3" type="ORF">SPIROBIBN47_300013</name>
</gene>
<dbReference type="EMBL" id="FWDM01000024">
    <property type="protein sequence ID" value="SLM13991.1"/>
    <property type="molecule type" value="Genomic_DNA"/>
</dbReference>
<evidence type="ECO:0000256" key="1">
    <source>
        <dbReference type="SAM" id="MobiDB-lite"/>
    </source>
</evidence>
<proteinExistence type="predicted"/>
<name>A0A3P3XJX3_9SPIR</name>
<sequence>MLVAGILAFIRIFALGVAAVSLGMTDFGGASTAILRVFQLYGLLFVYLLFLQYFRPSAREALKTPCLLISAAAPVLSVLTLLAFVKGVGKSIPVDLVKTSSSIFVVILMDLLILGLVGMDSLKAKFPREGGQGKQAQSRGVPTVDAPDSPVPAHNSDTTNEVS</sequence>
<dbReference type="AlphaFoldDB" id="A0A3P3XJX3"/>
<evidence type="ECO:0000256" key="2">
    <source>
        <dbReference type="SAM" id="Phobius"/>
    </source>
</evidence>
<organism evidence="3">
    <name type="scientific">uncultured spirochete</name>
    <dbReference type="NCBI Taxonomy" id="156406"/>
    <lineage>
        <taxon>Bacteria</taxon>
        <taxon>Pseudomonadati</taxon>
        <taxon>Spirochaetota</taxon>
        <taxon>Spirochaetia</taxon>
        <taxon>Spirochaetales</taxon>
        <taxon>environmental samples</taxon>
    </lineage>
</organism>
<keyword evidence="2" id="KW-0472">Membrane</keyword>
<feature type="transmembrane region" description="Helical" evidence="2">
    <location>
        <begin position="34"/>
        <end position="54"/>
    </location>
</feature>
<keyword evidence="2" id="KW-1133">Transmembrane helix</keyword>
<reference evidence="3" key="1">
    <citation type="submission" date="2017-02" db="EMBL/GenBank/DDBJ databases">
        <authorList>
            <person name="Regsiter A."/>
            <person name="William W."/>
        </authorList>
    </citation>
    <scope>NUCLEOTIDE SEQUENCE</scope>
    <source>
        <strain evidence="3">Bib</strain>
    </source>
</reference>
<feature type="transmembrane region" description="Helical" evidence="2">
    <location>
        <begin position="66"/>
        <end position="89"/>
    </location>
</feature>
<accession>A0A3P3XJX3</accession>
<feature type="transmembrane region" description="Helical" evidence="2">
    <location>
        <begin position="101"/>
        <end position="119"/>
    </location>
</feature>